<evidence type="ECO:0000313" key="2">
    <source>
        <dbReference type="Proteomes" id="UP000606974"/>
    </source>
</evidence>
<accession>A0A8H7A7N0</accession>
<gene>
    <name evidence="1" type="ORF">GJ744_004958</name>
</gene>
<organism evidence="1 2">
    <name type="scientific">Endocarpon pusillum</name>
    <dbReference type="NCBI Taxonomy" id="364733"/>
    <lineage>
        <taxon>Eukaryota</taxon>
        <taxon>Fungi</taxon>
        <taxon>Dikarya</taxon>
        <taxon>Ascomycota</taxon>
        <taxon>Pezizomycotina</taxon>
        <taxon>Eurotiomycetes</taxon>
        <taxon>Chaetothyriomycetidae</taxon>
        <taxon>Verrucariales</taxon>
        <taxon>Verrucariaceae</taxon>
        <taxon>Endocarpon</taxon>
    </lineage>
</organism>
<sequence>MASQPIYNLSFHLKPRYSESSHFPLLGPRPDHEFEPQPPQRWGVYVDGELASGLPGPYQMIRRVQVDREQSKYYICDDDLSKIFWAKHLPFPLMIHQLASDLQKLFLSRISDQEETLPTKLQIHATKYRNFGVGESHSKA</sequence>
<dbReference type="Proteomes" id="UP000606974">
    <property type="component" value="Unassembled WGS sequence"/>
</dbReference>
<name>A0A8H7A7N0_9EURO</name>
<dbReference type="AlphaFoldDB" id="A0A8H7A7N0"/>
<dbReference type="EMBL" id="JAACFV010000211">
    <property type="protein sequence ID" value="KAF7502889.1"/>
    <property type="molecule type" value="Genomic_DNA"/>
</dbReference>
<evidence type="ECO:0000313" key="1">
    <source>
        <dbReference type="EMBL" id="KAF7502889.1"/>
    </source>
</evidence>
<comment type="caution">
    <text evidence="1">The sequence shown here is derived from an EMBL/GenBank/DDBJ whole genome shotgun (WGS) entry which is preliminary data.</text>
</comment>
<keyword evidence="2" id="KW-1185">Reference proteome</keyword>
<reference evidence="1" key="1">
    <citation type="submission" date="2020-02" db="EMBL/GenBank/DDBJ databases">
        <authorList>
            <person name="Palmer J.M."/>
        </authorList>
    </citation>
    <scope>NUCLEOTIDE SEQUENCE</scope>
    <source>
        <strain evidence="1">EPUS1.4</strain>
        <tissue evidence="1">Thallus</tissue>
    </source>
</reference>
<proteinExistence type="predicted"/>
<protein>
    <submittedName>
        <fullName evidence="1">Uncharacterized protein</fullName>
    </submittedName>
</protein>